<evidence type="ECO:0000313" key="2">
    <source>
        <dbReference type="Proteomes" id="UP001372338"/>
    </source>
</evidence>
<name>A0AAN9HZS0_CROPI</name>
<protein>
    <submittedName>
        <fullName evidence="1">Uncharacterized protein</fullName>
    </submittedName>
</protein>
<accession>A0AAN9HZS0</accession>
<dbReference type="AlphaFoldDB" id="A0AAN9HZS0"/>
<proteinExistence type="predicted"/>
<comment type="caution">
    <text evidence="1">The sequence shown here is derived from an EMBL/GenBank/DDBJ whole genome shotgun (WGS) entry which is preliminary data.</text>
</comment>
<dbReference type="Proteomes" id="UP001372338">
    <property type="component" value="Unassembled WGS sequence"/>
</dbReference>
<keyword evidence="2" id="KW-1185">Reference proteome</keyword>
<sequence length="69" mass="8404">MLKLHLIHSEEKVMNGNEFPEFNERIYVSNLRNGIPYIQNYFVNIHQYIQLHIYSMITHDTRYLVTYVT</sequence>
<dbReference type="EMBL" id="JAYWIO010000005">
    <property type="protein sequence ID" value="KAK7258445.1"/>
    <property type="molecule type" value="Genomic_DNA"/>
</dbReference>
<gene>
    <name evidence="1" type="ORF">RIF29_24022</name>
</gene>
<organism evidence="1 2">
    <name type="scientific">Crotalaria pallida</name>
    <name type="common">Smooth rattlebox</name>
    <name type="synonym">Crotalaria striata</name>
    <dbReference type="NCBI Taxonomy" id="3830"/>
    <lineage>
        <taxon>Eukaryota</taxon>
        <taxon>Viridiplantae</taxon>
        <taxon>Streptophyta</taxon>
        <taxon>Embryophyta</taxon>
        <taxon>Tracheophyta</taxon>
        <taxon>Spermatophyta</taxon>
        <taxon>Magnoliopsida</taxon>
        <taxon>eudicotyledons</taxon>
        <taxon>Gunneridae</taxon>
        <taxon>Pentapetalae</taxon>
        <taxon>rosids</taxon>
        <taxon>fabids</taxon>
        <taxon>Fabales</taxon>
        <taxon>Fabaceae</taxon>
        <taxon>Papilionoideae</taxon>
        <taxon>50 kb inversion clade</taxon>
        <taxon>genistoids sensu lato</taxon>
        <taxon>core genistoids</taxon>
        <taxon>Crotalarieae</taxon>
        <taxon>Crotalaria</taxon>
    </lineage>
</organism>
<evidence type="ECO:0000313" key="1">
    <source>
        <dbReference type="EMBL" id="KAK7258445.1"/>
    </source>
</evidence>
<reference evidence="1 2" key="1">
    <citation type="submission" date="2024-01" db="EMBL/GenBank/DDBJ databases">
        <title>The genomes of 5 underutilized Papilionoideae crops provide insights into root nodulation and disease resistanc.</title>
        <authorList>
            <person name="Yuan L."/>
        </authorList>
    </citation>
    <scope>NUCLEOTIDE SEQUENCE [LARGE SCALE GENOMIC DNA]</scope>
    <source>
        <strain evidence="1">ZHUSHIDOU_FW_LH</strain>
        <tissue evidence="1">Leaf</tissue>
    </source>
</reference>